<dbReference type="PANTHER" id="PTHR16172">
    <property type="entry name" value="MAJOR FACILITATOR SUPERFAMILY DOMAIN-CONTAINING PROTEIN 6-LIKE"/>
    <property type="match status" value="1"/>
</dbReference>
<accession>A0A5N5SZN4</accession>
<dbReference type="Gene3D" id="1.20.1250.20">
    <property type="entry name" value="MFS general substrate transporter like domains"/>
    <property type="match status" value="1"/>
</dbReference>
<evidence type="ECO:0000256" key="6">
    <source>
        <dbReference type="SAM" id="Phobius"/>
    </source>
</evidence>
<feature type="domain" description="Major facilitator superfamily associated" evidence="7">
    <location>
        <begin position="3"/>
        <end position="76"/>
    </location>
</feature>
<evidence type="ECO:0000256" key="2">
    <source>
        <dbReference type="ARBA" id="ARBA00005241"/>
    </source>
</evidence>
<dbReference type="GO" id="GO:0016020">
    <property type="term" value="C:membrane"/>
    <property type="evidence" value="ECO:0007669"/>
    <property type="project" value="UniProtKB-SubCell"/>
</dbReference>
<dbReference type="InterPro" id="IPR051717">
    <property type="entry name" value="MFS_MFSD6"/>
</dbReference>
<comment type="subcellular location">
    <subcellularLocation>
        <location evidence="1">Membrane</location>
        <topology evidence="1">Multi-pass membrane protein</topology>
    </subcellularLocation>
</comment>
<evidence type="ECO:0000256" key="5">
    <source>
        <dbReference type="ARBA" id="ARBA00023136"/>
    </source>
</evidence>
<keyword evidence="3 6" id="KW-0812">Transmembrane</keyword>
<organism evidence="8 9">
    <name type="scientific">Armadillidium nasatum</name>
    <dbReference type="NCBI Taxonomy" id="96803"/>
    <lineage>
        <taxon>Eukaryota</taxon>
        <taxon>Metazoa</taxon>
        <taxon>Ecdysozoa</taxon>
        <taxon>Arthropoda</taxon>
        <taxon>Crustacea</taxon>
        <taxon>Multicrustacea</taxon>
        <taxon>Malacostraca</taxon>
        <taxon>Eumalacostraca</taxon>
        <taxon>Peracarida</taxon>
        <taxon>Isopoda</taxon>
        <taxon>Oniscidea</taxon>
        <taxon>Crinocheta</taxon>
        <taxon>Armadillidiidae</taxon>
        <taxon>Armadillidium</taxon>
    </lineage>
</organism>
<keyword evidence="5 6" id="KW-0472">Membrane</keyword>
<dbReference type="InterPro" id="IPR036259">
    <property type="entry name" value="MFS_trans_sf"/>
</dbReference>
<sequence length="170" mass="18600">MISSPWWAMPFEALECVTVSLMVVSFVSYAAVLSSPTTVVTLQGMYGGLYNGVGRGAGSLIGGFLIEKLGIFKTFRIIAAIGGCSGAVYFVLNFLFFRKNRHIRKEAALEAKKSRKINEVVDKPQPTAFEESSEVTKFESLKNNQNVAENKTEVKFSSKINPAFVGDSNI</sequence>
<dbReference type="SUPFAM" id="SSF103473">
    <property type="entry name" value="MFS general substrate transporter"/>
    <property type="match status" value="1"/>
</dbReference>
<evidence type="ECO:0000259" key="7">
    <source>
        <dbReference type="Pfam" id="PF12832"/>
    </source>
</evidence>
<evidence type="ECO:0000256" key="1">
    <source>
        <dbReference type="ARBA" id="ARBA00004141"/>
    </source>
</evidence>
<dbReference type="AlphaFoldDB" id="A0A5N5SZN4"/>
<comment type="similarity">
    <text evidence="2">Belongs to the major facilitator superfamily. MFSD6 family.</text>
</comment>
<gene>
    <name evidence="8" type="ORF">Anas_02313</name>
</gene>
<keyword evidence="9" id="KW-1185">Reference proteome</keyword>
<feature type="transmembrane region" description="Helical" evidence="6">
    <location>
        <begin position="12"/>
        <end position="32"/>
    </location>
</feature>
<comment type="caution">
    <text evidence="8">The sequence shown here is derived from an EMBL/GenBank/DDBJ whole genome shotgun (WGS) entry which is preliminary data.</text>
</comment>
<evidence type="ECO:0000256" key="3">
    <source>
        <dbReference type="ARBA" id="ARBA00022692"/>
    </source>
</evidence>
<dbReference type="OrthoDB" id="10061976at2759"/>
<reference evidence="8 9" key="1">
    <citation type="journal article" date="2019" name="PLoS Biol.">
        <title>Sex chromosomes control vertical transmission of feminizing Wolbachia symbionts in an isopod.</title>
        <authorList>
            <person name="Becking T."/>
            <person name="Chebbi M.A."/>
            <person name="Giraud I."/>
            <person name="Moumen B."/>
            <person name="Laverre T."/>
            <person name="Caubet Y."/>
            <person name="Peccoud J."/>
            <person name="Gilbert C."/>
            <person name="Cordaux R."/>
        </authorList>
    </citation>
    <scope>NUCLEOTIDE SEQUENCE [LARGE SCALE GENOMIC DNA]</scope>
    <source>
        <strain evidence="8">ANa2</strain>
        <tissue evidence="8">Whole body excluding digestive tract and cuticle</tissue>
    </source>
</reference>
<dbReference type="PANTHER" id="PTHR16172:SF41">
    <property type="entry name" value="MAJOR FACILITATOR SUPERFAMILY DOMAIN-CONTAINING PROTEIN 6-LIKE"/>
    <property type="match status" value="1"/>
</dbReference>
<evidence type="ECO:0000313" key="8">
    <source>
        <dbReference type="EMBL" id="KAB7499375.1"/>
    </source>
</evidence>
<dbReference type="Proteomes" id="UP000326759">
    <property type="component" value="Unassembled WGS sequence"/>
</dbReference>
<dbReference type="Pfam" id="PF12832">
    <property type="entry name" value="MFS_1_like"/>
    <property type="match status" value="1"/>
</dbReference>
<feature type="transmembrane region" description="Helical" evidence="6">
    <location>
        <begin position="77"/>
        <end position="97"/>
    </location>
</feature>
<evidence type="ECO:0000313" key="9">
    <source>
        <dbReference type="Proteomes" id="UP000326759"/>
    </source>
</evidence>
<protein>
    <recommendedName>
        <fullName evidence="7">Major facilitator superfamily associated domain-containing protein</fullName>
    </recommendedName>
</protein>
<dbReference type="EMBL" id="SEYY01018419">
    <property type="protein sequence ID" value="KAB7499375.1"/>
    <property type="molecule type" value="Genomic_DNA"/>
</dbReference>
<name>A0A5N5SZN4_9CRUS</name>
<dbReference type="InterPro" id="IPR024989">
    <property type="entry name" value="MFS_assoc_dom"/>
</dbReference>
<evidence type="ECO:0000256" key="4">
    <source>
        <dbReference type="ARBA" id="ARBA00022989"/>
    </source>
</evidence>
<keyword evidence="4 6" id="KW-1133">Transmembrane helix</keyword>
<proteinExistence type="inferred from homology"/>